<dbReference type="PROSITE" id="PS51007">
    <property type="entry name" value="CYTC"/>
    <property type="match status" value="2"/>
</dbReference>
<evidence type="ECO:0000259" key="11">
    <source>
        <dbReference type="PROSITE" id="PS51007"/>
    </source>
</evidence>
<name>A0A1S6U9Y6_9BACT</name>
<keyword evidence="12" id="KW-0575">Peroxidase</keyword>
<gene>
    <name evidence="12" type="primary">ccpA</name>
    <name evidence="12" type="ORF">CPIN18021_1718</name>
</gene>
<dbReference type="GO" id="GO:0046872">
    <property type="term" value="F:metal ion binding"/>
    <property type="evidence" value="ECO:0007669"/>
    <property type="project" value="UniProtKB-KW"/>
</dbReference>
<feature type="binding site" description="covalent" evidence="8">
    <location>
        <position position="85"/>
    </location>
    <ligand>
        <name>heme c</name>
        <dbReference type="ChEBI" id="CHEBI:61717"/>
        <label>1</label>
    </ligand>
</feature>
<dbReference type="Pfam" id="PF00034">
    <property type="entry name" value="Cytochrom_C"/>
    <property type="match status" value="1"/>
</dbReference>
<evidence type="ECO:0000256" key="9">
    <source>
        <dbReference type="PIRSR" id="PIRSR000294-2"/>
    </source>
</evidence>
<evidence type="ECO:0000313" key="12">
    <source>
        <dbReference type="EMBL" id="AQW88495.1"/>
    </source>
</evidence>
<dbReference type="GO" id="GO:0042597">
    <property type="term" value="C:periplasmic space"/>
    <property type="evidence" value="ECO:0007669"/>
    <property type="project" value="UniProtKB-SubCell"/>
</dbReference>
<dbReference type="GO" id="GO:0004130">
    <property type="term" value="F:cytochrome-c peroxidase activity"/>
    <property type="evidence" value="ECO:0007669"/>
    <property type="project" value="TreeGrafter"/>
</dbReference>
<feature type="domain" description="Cytochrome c" evidence="11">
    <location>
        <begin position="212"/>
        <end position="319"/>
    </location>
</feature>
<feature type="binding site" description="axial binding residue" evidence="9">
    <location>
        <position position="230"/>
    </location>
    <ligand>
        <name>heme c</name>
        <dbReference type="ChEBI" id="CHEBI:61717"/>
        <label>2</label>
    </ligand>
    <ligandPart>
        <name>Fe</name>
        <dbReference type="ChEBI" id="CHEBI:18248"/>
    </ligandPart>
</feature>
<dbReference type="GO" id="GO:0020037">
    <property type="term" value="F:heme binding"/>
    <property type="evidence" value="ECO:0007669"/>
    <property type="project" value="InterPro"/>
</dbReference>
<dbReference type="Gene3D" id="1.10.760.10">
    <property type="entry name" value="Cytochrome c-like domain"/>
    <property type="match status" value="2"/>
</dbReference>
<keyword evidence="2 8" id="KW-0349">Heme</keyword>
<comment type="cofactor">
    <cofactor evidence="8">
        <name>heme</name>
        <dbReference type="ChEBI" id="CHEBI:30413"/>
    </cofactor>
    <text evidence="8">Binds 2 heme groups.</text>
</comment>
<dbReference type="PANTHER" id="PTHR30600:SF7">
    <property type="entry name" value="CYTOCHROME C PEROXIDASE-RELATED"/>
    <property type="match status" value="1"/>
</dbReference>
<comment type="subcellular location">
    <subcellularLocation>
        <location evidence="1">Periplasm</location>
    </subcellularLocation>
</comment>
<dbReference type="SUPFAM" id="SSF46626">
    <property type="entry name" value="Cytochrome c"/>
    <property type="match status" value="2"/>
</dbReference>
<reference evidence="13" key="1">
    <citation type="submission" date="2016-09" db="EMBL/GenBank/DDBJ databases">
        <title>Comparative genomics of the Campylobacter concisus group.</title>
        <authorList>
            <person name="Miller W.G."/>
            <person name="Yee E."/>
            <person name="Chapman M.H."/>
            <person name="Huynh S."/>
            <person name="Bono J.L."/>
            <person name="On S.L.W."/>
            <person name="StLeger J."/>
            <person name="Foster G."/>
            <person name="Parker C.T."/>
        </authorList>
    </citation>
    <scope>NUCLEOTIDE SEQUENCE [LARGE SCALE GENOMIC DNA]</scope>
    <source>
        <strain evidence="13">RM18021</strain>
    </source>
</reference>
<dbReference type="InterPro" id="IPR051395">
    <property type="entry name" value="Cytochrome_c_Peroxidase/MauG"/>
</dbReference>
<keyword evidence="7 9" id="KW-0408">Iron</keyword>
<dbReference type="RefSeq" id="WP_078424843.1">
    <property type="nucleotide sequence ID" value="NZ_CP017258.1"/>
</dbReference>
<feature type="binding site" description="covalent" evidence="8">
    <location>
        <position position="226"/>
    </location>
    <ligand>
        <name>heme c</name>
        <dbReference type="ChEBI" id="CHEBI:61717"/>
        <label>2</label>
    </ligand>
</feature>
<dbReference type="PANTHER" id="PTHR30600">
    <property type="entry name" value="CYTOCHROME C PEROXIDASE-RELATED"/>
    <property type="match status" value="1"/>
</dbReference>
<dbReference type="InterPro" id="IPR036909">
    <property type="entry name" value="Cyt_c-like_dom_sf"/>
</dbReference>
<dbReference type="AlphaFoldDB" id="A0A1S6U9Y6"/>
<evidence type="ECO:0000256" key="3">
    <source>
        <dbReference type="ARBA" id="ARBA00022723"/>
    </source>
</evidence>
<protein>
    <submittedName>
        <fullName evidence="12">Periplasmic diheme cytochrome c peroxidase</fullName>
    </submittedName>
</protein>
<keyword evidence="6" id="KW-0560">Oxidoreductase</keyword>
<feature type="binding site" description="axial binding residue" evidence="9">
    <location>
        <position position="294"/>
    </location>
    <ligand>
        <name>heme c</name>
        <dbReference type="ChEBI" id="CHEBI:61717"/>
        <label>2</label>
    </ligand>
    <ligandPart>
        <name>Fe</name>
        <dbReference type="ChEBI" id="CHEBI:18248"/>
    </ligandPart>
</feature>
<dbReference type="GO" id="GO:0009055">
    <property type="term" value="F:electron transfer activity"/>
    <property type="evidence" value="ECO:0007669"/>
    <property type="project" value="InterPro"/>
</dbReference>
<evidence type="ECO:0000256" key="5">
    <source>
        <dbReference type="ARBA" id="ARBA00022764"/>
    </source>
</evidence>
<organism evidence="12 13">
    <name type="scientific">Campylobacter pinnipediorum subsp. caledonicus</name>
    <dbReference type="NCBI Taxonomy" id="1874362"/>
    <lineage>
        <taxon>Bacteria</taxon>
        <taxon>Pseudomonadati</taxon>
        <taxon>Campylobacterota</taxon>
        <taxon>Epsilonproteobacteria</taxon>
        <taxon>Campylobacterales</taxon>
        <taxon>Campylobacteraceae</taxon>
        <taxon>Campylobacter</taxon>
    </lineage>
</organism>
<dbReference type="Pfam" id="PF03150">
    <property type="entry name" value="CCP_MauG"/>
    <property type="match status" value="1"/>
</dbReference>
<feature type="binding site" description="covalent" evidence="8">
    <location>
        <position position="229"/>
    </location>
    <ligand>
        <name>heme c</name>
        <dbReference type="ChEBI" id="CHEBI:61717"/>
        <label>2</label>
    </ligand>
</feature>
<evidence type="ECO:0000256" key="8">
    <source>
        <dbReference type="PIRSR" id="PIRSR000294-1"/>
    </source>
</evidence>
<evidence type="ECO:0000256" key="2">
    <source>
        <dbReference type="ARBA" id="ARBA00022617"/>
    </source>
</evidence>
<keyword evidence="13" id="KW-1185">Reference proteome</keyword>
<evidence type="ECO:0000256" key="6">
    <source>
        <dbReference type="ARBA" id="ARBA00023002"/>
    </source>
</evidence>
<dbReference type="PIRSF" id="PIRSF000294">
    <property type="entry name" value="Cytochrome-c_peroxidase"/>
    <property type="match status" value="1"/>
</dbReference>
<feature type="chain" id="PRO_5013000983" evidence="10">
    <location>
        <begin position="20"/>
        <end position="344"/>
    </location>
</feature>
<feature type="signal peptide" evidence="10">
    <location>
        <begin position="1"/>
        <end position="19"/>
    </location>
</feature>
<evidence type="ECO:0000256" key="10">
    <source>
        <dbReference type="SAM" id="SignalP"/>
    </source>
</evidence>
<dbReference type="EMBL" id="CP017258">
    <property type="protein sequence ID" value="AQW88495.1"/>
    <property type="molecule type" value="Genomic_DNA"/>
</dbReference>
<evidence type="ECO:0000256" key="4">
    <source>
        <dbReference type="ARBA" id="ARBA00022729"/>
    </source>
</evidence>
<feature type="binding site" description="covalent" evidence="8">
    <location>
        <position position="82"/>
    </location>
    <ligand>
        <name>heme c</name>
        <dbReference type="ChEBI" id="CHEBI:61717"/>
        <label>1</label>
    </ligand>
</feature>
<evidence type="ECO:0000313" key="13">
    <source>
        <dbReference type="Proteomes" id="UP000190868"/>
    </source>
</evidence>
<feature type="binding site" description="axial binding residue" evidence="9">
    <location>
        <position position="102"/>
    </location>
    <ligand>
        <name>heme c</name>
        <dbReference type="ChEBI" id="CHEBI:61717"/>
        <label>1</label>
    </ligand>
    <ligandPart>
        <name>Fe</name>
        <dbReference type="ChEBI" id="CHEBI:18248"/>
    </ligandPart>
</feature>
<evidence type="ECO:0000256" key="7">
    <source>
        <dbReference type="ARBA" id="ARBA00023004"/>
    </source>
</evidence>
<keyword evidence="5" id="KW-0574">Periplasm</keyword>
<comment type="PTM">
    <text evidence="8">Binds 2 heme groups per subunit.</text>
</comment>
<feature type="domain" description="Cytochrome c" evidence="11">
    <location>
        <begin position="60"/>
        <end position="170"/>
    </location>
</feature>
<keyword evidence="4 10" id="KW-0732">Signal</keyword>
<keyword evidence="3 9" id="KW-0479">Metal-binding</keyword>
<dbReference type="Proteomes" id="UP000190868">
    <property type="component" value="Chromosome"/>
</dbReference>
<evidence type="ECO:0000256" key="1">
    <source>
        <dbReference type="ARBA" id="ARBA00004418"/>
    </source>
</evidence>
<dbReference type="InterPro" id="IPR009056">
    <property type="entry name" value="Cyt_c-like_dom"/>
</dbReference>
<sequence>MKIKNVFFTCIFLLSSSFADDLRTLALESGLKSIPSDKNALEQLINDIAPDSKEYPFSVDAYELGKKLYFDPRLSKSGIISCNTCHNLSLGGVDGVPASTGHKWMPNPSHVNSPTVFNSVFNSVQFWDGRAAHLTAQAKGPLLASVEMASTPKLIEQRLKSIPAYVYDFKKAFNSEIKFDLVAAAIGIFERSLITPSKFDKFLEGDNKALNDMEKKGLKTFIDKGCASCHDGVNLGGTLQPFEVANKYEFSNIGDFKGDKNGLVKTPTLRNIELTAPYFHNGVVWSLEEAVKIMGSVQLGIDIKDNEAKDIAIFLKSLTGDAPKIDYPILPASTKTTSVPELDY</sequence>
<feature type="binding site" description="axial binding residue" evidence="9">
    <location>
        <position position="86"/>
    </location>
    <ligand>
        <name>heme c</name>
        <dbReference type="ChEBI" id="CHEBI:61717"/>
        <label>1</label>
    </ligand>
    <ligandPart>
        <name>Fe</name>
        <dbReference type="ChEBI" id="CHEBI:18248"/>
    </ligandPart>
</feature>
<proteinExistence type="predicted"/>
<accession>A0A1S6U9Y6</accession>
<dbReference type="InterPro" id="IPR026259">
    <property type="entry name" value="MauG/Cytc_peroxidase"/>
</dbReference>
<dbReference type="InterPro" id="IPR004852">
    <property type="entry name" value="Di-haem_cyt_c_peroxidsae"/>
</dbReference>